<keyword evidence="1" id="KW-0812">Transmembrane</keyword>
<feature type="transmembrane region" description="Helical" evidence="1">
    <location>
        <begin position="12"/>
        <end position="30"/>
    </location>
</feature>
<evidence type="ECO:0000313" key="2">
    <source>
        <dbReference type="EMBL" id="SVB15835.1"/>
    </source>
</evidence>
<dbReference type="AlphaFoldDB" id="A0A382BPY0"/>
<dbReference type="EMBL" id="UINC01030823">
    <property type="protein sequence ID" value="SVB15835.1"/>
    <property type="molecule type" value="Genomic_DNA"/>
</dbReference>
<keyword evidence="1" id="KW-0472">Membrane</keyword>
<protein>
    <submittedName>
        <fullName evidence="2">Uncharacterized protein</fullName>
    </submittedName>
</protein>
<accession>A0A382BPY0</accession>
<proteinExistence type="predicted"/>
<sequence>MILWLFGWPDSTLGVVFFWAVGVVGVGNILEAMNII</sequence>
<evidence type="ECO:0000256" key="1">
    <source>
        <dbReference type="SAM" id="Phobius"/>
    </source>
</evidence>
<reference evidence="2" key="1">
    <citation type="submission" date="2018-05" db="EMBL/GenBank/DDBJ databases">
        <authorList>
            <person name="Lanie J.A."/>
            <person name="Ng W.-L."/>
            <person name="Kazmierczak K.M."/>
            <person name="Andrzejewski T.M."/>
            <person name="Davidsen T.M."/>
            <person name="Wayne K.J."/>
            <person name="Tettelin H."/>
            <person name="Glass J.I."/>
            <person name="Rusch D."/>
            <person name="Podicherti R."/>
            <person name="Tsui H.-C.T."/>
            <person name="Winkler M.E."/>
        </authorList>
    </citation>
    <scope>NUCLEOTIDE SEQUENCE</scope>
</reference>
<keyword evidence="1" id="KW-1133">Transmembrane helix</keyword>
<organism evidence="2">
    <name type="scientific">marine metagenome</name>
    <dbReference type="NCBI Taxonomy" id="408172"/>
    <lineage>
        <taxon>unclassified sequences</taxon>
        <taxon>metagenomes</taxon>
        <taxon>ecological metagenomes</taxon>
    </lineage>
</organism>
<name>A0A382BPY0_9ZZZZ</name>
<gene>
    <name evidence="2" type="ORF">METZ01_LOCUS168689</name>
</gene>